<dbReference type="InterPro" id="IPR036908">
    <property type="entry name" value="RlpA-like_sf"/>
</dbReference>
<protein>
    <recommendedName>
        <fullName evidence="4">Expansin</fullName>
    </recommendedName>
</protein>
<reference evidence="6 7" key="1">
    <citation type="journal article" date="2023" name="BMC Biotechnol.">
        <title>Vitis rotundifolia cv Carlos genome sequencing.</title>
        <authorList>
            <person name="Huff M."/>
            <person name="Hulse-Kemp A."/>
            <person name="Scheffler B."/>
            <person name="Youngblood R."/>
            <person name="Simpson S."/>
            <person name="Babiker E."/>
            <person name="Staton M."/>
        </authorList>
    </citation>
    <scope>NUCLEOTIDE SEQUENCE [LARGE SCALE GENOMIC DNA]</scope>
    <source>
        <tissue evidence="6">Leaf</tissue>
    </source>
</reference>
<evidence type="ECO:0000256" key="4">
    <source>
        <dbReference type="RuleBase" id="RU365023"/>
    </source>
</evidence>
<dbReference type="Gene3D" id="2.40.40.10">
    <property type="entry name" value="RlpA-like domain"/>
    <property type="match status" value="1"/>
</dbReference>
<dbReference type="InterPro" id="IPR007112">
    <property type="entry name" value="Expansin/allergen_DPBB_dom"/>
</dbReference>
<dbReference type="Proteomes" id="UP001168098">
    <property type="component" value="Unassembled WGS sequence"/>
</dbReference>
<dbReference type="SMART" id="SM00837">
    <property type="entry name" value="DPBB_1"/>
    <property type="match status" value="1"/>
</dbReference>
<organism evidence="6 7">
    <name type="scientific">Vitis rotundifolia</name>
    <name type="common">Muscadine grape</name>
    <dbReference type="NCBI Taxonomy" id="103349"/>
    <lineage>
        <taxon>Eukaryota</taxon>
        <taxon>Viridiplantae</taxon>
        <taxon>Streptophyta</taxon>
        <taxon>Embryophyta</taxon>
        <taxon>Tracheophyta</taxon>
        <taxon>Spermatophyta</taxon>
        <taxon>Magnoliopsida</taxon>
        <taxon>eudicotyledons</taxon>
        <taxon>Gunneridae</taxon>
        <taxon>Pentapetalae</taxon>
        <taxon>rosids</taxon>
        <taxon>Vitales</taxon>
        <taxon>Vitaceae</taxon>
        <taxon>Viteae</taxon>
        <taxon>Vitis</taxon>
    </lineage>
</organism>
<sequence>MGGACGYGNLYSQGYGGNTAALSTTLFNNGPSCGACFELKCANDPMPCHSGSPSILITAANFSPPNYALPSDNGS</sequence>
<dbReference type="AlphaFoldDB" id="A0AA39A9V1"/>
<dbReference type="InterPro" id="IPR009009">
    <property type="entry name" value="RlpA-like_DPBB"/>
</dbReference>
<dbReference type="SUPFAM" id="SSF50685">
    <property type="entry name" value="Barwin-like endoglucanases"/>
    <property type="match status" value="1"/>
</dbReference>
<keyword evidence="7" id="KW-1185">Reference proteome</keyword>
<dbReference type="PANTHER" id="PTHR31867">
    <property type="entry name" value="EXPANSIN-A15"/>
    <property type="match status" value="1"/>
</dbReference>
<comment type="caution">
    <text evidence="6">The sequence shown here is derived from an EMBL/GenBank/DDBJ whole genome shotgun (WGS) entry which is preliminary data.</text>
</comment>
<name>A0AA39A9V1_VITRO</name>
<evidence type="ECO:0000259" key="5">
    <source>
        <dbReference type="PROSITE" id="PS50842"/>
    </source>
</evidence>
<accession>A0AA39A9V1</accession>
<dbReference type="PRINTS" id="PR01225">
    <property type="entry name" value="EXPANSNFAMLY"/>
</dbReference>
<comment type="similarity">
    <text evidence="4">Belongs to the expansin family. Expansin A subfamily.</text>
</comment>
<dbReference type="InterPro" id="IPR002963">
    <property type="entry name" value="Expansin"/>
</dbReference>
<keyword evidence="4" id="KW-0134">Cell wall</keyword>
<keyword evidence="3 4" id="KW-0961">Cell wall biogenesis/degradation</keyword>
<gene>
    <name evidence="6" type="ORF">PVL29_004778</name>
</gene>
<dbReference type="GO" id="GO:0005576">
    <property type="term" value="C:extracellular region"/>
    <property type="evidence" value="ECO:0007669"/>
    <property type="project" value="InterPro"/>
</dbReference>
<proteinExistence type="inferred from homology"/>
<feature type="domain" description="Expansin-like EG45" evidence="5">
    <location>
        <begin position="2"/>
        <end position="75"/>
    </location>
</feature>
<keyword evidence="1 4" id="KW-0964">Secreted</keyword>
<dbReference type="GO" id="GO:0016020">
    <property type="term" value="C:membrane"/>
    <property type="evidence" value="ECO:0007669"/>
    <property type="project" value="UniProtKB-SubCell"/>
</dbReference>
<dbReference type="EMBL" id="JARBHA010000004">
    <property type="protein sequence ID" value="KAJ9703145.1"/>
    <property type="molecule type" value="Genomic_DNA"/>
</dbReference>
<dbReference type="PRINTS" id="PR01226">
    <property type="entry name" value="EXPANSIN"/>
</dbReference>
<evidence type="ECO:0000256" key="3">
    <source>
        <dbReference type="ARBA" id="ARBA00023316"/>
    </source>
</evidence>
<dbReference type="Pfam" id="PF03330">
    <property type="entry name" value="DPBB_1"/>
    <property type="match status" value="1"/>
</dbReference>
<keyword evidence="2" id="KW-0732">Signal</keyword>
<evidence type="ECO:0000256" key="2">
    <source>
        <dbReference type="ARBA" id="ARBA00022729"/>
    </source>
</evidence>
<evidence type="ECO:0000313" key="7">
    <source>
        <dbReference type="Proteomes" id="UP001168098"/>
    </source>
</evidence>
<evidence type="ECO:0000256" key="1">
    <source>
        <dbReference type="ARBA" id="ARBA00022525"/>
    </source>
</evidence>
<dbReference type="InterPro" id="IPR007118">
    <property type="entry name" value="Expan_Lol_pI"/>
</dbReference>
<comment type="subcellular location">
    <subcellularLocation>
        <location evidence="4">Secreted</location>
        <location evidence="4">Cell wall</location>
    </subcellularLocation>
    <subcellularLocation>
        <location evidence="4">Membrane</location>
        <topology evidence="4">Peripheral membrane protein</topology>
    </subcellularLocation>
</comment>
<dbReference type="PROSITE" id="PS50842">
    <property type="entry name" value="EXPANSIN_EG45"/>
    <property type="match status" value="1"/>
</dbReference>
<comment type="function">
    <text evidence="4">Causes loosening and extension of plant cell walls by disrupting non-covalent bonding between cellulose microfibrils and matrix glucans. No enzymatic activity has been found.</text>
</comment>
<evidence type="ECO:0000313" key="6">
    <source>
        <dbReference type="EMBL" id="KAJ9703145.1"/>
    </source>
</evidence>
<dbReference type="GO" id="GO:0009664">
    <property type="term" value="P:plant-type cell wall organization"/>
    <property type="evidence" value="ECO:0007669"/>
    <property type="project" value="InterPro"/>
</dbReference>